<name>A0ACB6RAD2_9PLEO</name>
<keyword evidence="2" id="KW-1185">Reference proteome</keyword>
<gene>
    <name evidence="1" type="ORF">BDR25DRAFT_103055</name>
</gene>
<comment type="caution">
    <text evidence="1">The sequence shown here is derived from an EMBL/GenBank/DDBJ whole genome shotgun (WGS) entry which is preliminary data.</text>
</comment>
<dbReference type="Proteomes" id="UP000799755">
    <property type="component" value="Unassembled WGS sequence"/>
</dbReference>
<protein>
    <submittedName>
        <fullName evidence="1">Uncharacterized protein</fullName>
    </submittedName>
</protein>
<evidence type="ECO:0000313" key="2">
    <source>
        <dbReference type="Proteomes" id="UP000799755"/>
    </source>
</evidence>
<proteinExistence type="predicted"/>
<sequence length="75" mass="8565">MNRFRVLRIIWTLHEERLGEMLCLFYSYVCTLHTTKRVKRKTAAISDNVCVCEVTTGLVQSVAANATFSLQRVGD</sequence>
<accession>A0ACB6RAD2</accession>
<reference evidence="1" key="1">
    <citation type="journal article" date="2020" name="Stud. Mycol.">
        <title>101 Dothideomycetes genomes: a test case for predicting lifestyles and emergence of pathogens.</title>
        <authorList>
            <person name="Haridas S."/>
            <person name="Albert R."/>
            <person name="Binder M."/>
            <person name="Bloem J."/>
            <person name="Labutti K."/>
            <person name="Salamov A."/>
            <person name="Andreopoulos B."/>
            <person name="Baker S."/>
            <person name="Barry K."/>
            <person name="Bills G."/>
            <person name="Bluhm B."/>
            <person name="Cannon C."/>
            <person name="Castanera R."/>
            <person name="Culley D."/>
            <person name="Daum C."/>
            <person name="Ezra D."/>
            <person name="Gonzalez J."/>
            <person name="Henrissat B."/>
            <person name="Kuo A."/>
            <person name="Liang C."/>
            <person name="Lipzen A."/>
            <person name="Lutzoni F."/>
            <person name="Magnuson J."/>
            <person name="Mondo S."/>
            <person name="Nolan M."/>
            <person name="Ohm R."/>
            <person name="Pangilinan J."/>
            <person name="Park H.-J."/>
            <person name="Ramirez L."/>
            <person name="Alfaro M."/>
            <person name="Sun H."/>
            <person name="Tritt A."/>
            <person name="Yoshinaga Y."/>
            <person name="Zwiers L.-H."/>
            <person name="Turgeon B."/>
            <person name="Goodwin S."/>
            <person name="Spatafora J."/>
            <person name="Crous P."/>
            <person name="Grigoriev I."/>
        </authorList>
    </citation>
    <scope>NUCLEOTIDE SEQUENCE</scope>
    <source>
        <strain evidence="1">ATCC 200398</strain>
    </source>
</reference>
<organism evidence="1 2">
    <name type="scientific">Lindgomyces ingoldianus</name>
    <dbReference type="NCBI Taxonomy" id="673940"/>
    <lineage>
        <taxon>Eukaryota</taxon>
        <taxon>Fungi</taxon>
        <taxon>Dikarya</taxon>
        <taxon>Ascomycota</taxon>
        <taxon>Pezizomycotina</taxon>
        <taxon>Dothideomycetes</taxon>
        <taxon>Pleosporomycetidae</taxon>
        <taxon>Pleosporales</taxon>
        <taxon>Lindgomycetaceae</taxon>
        <taxon>Lindgomyces</taxon>
    </lineage>
</organism>
<dbReference type="EMBL" id="MU003496">
    <property type="protein sequence ID" value="KAF2475482.1"/>
    <property type="molecule type" value="Genomic_DNA"/>
</dbReference>
<evidence type="ECO:0000313" key="1">
    <source>
        <dbReference type="EMBL" id="KAF2475482.1"/>
    </source>
</evidence>